<evidence type="ECO:0000256" key="2">
    <source>
        <dbReference type="ARBA" id="ARBA00022553"/>
    </source>
</evidence>
<dbReference type="PRINTS" id="PR00109">
    <property type="entry name" value="TYRKINASE"/>
</dbReference>
<dbReference type="SUPFAM" id="SSF56112">
    <property type="entry name" value="Protein kinase-like (PK-like)"/>
    <property type="match status" value="1"/>
</dbReference>
<keyword evidence="6 9" id="KW-0067">ATP-binding</keyword>
<dbReference type="FunFam" id="1.10.510.10:FF:000554">
    <property type="entry name" value="Predicted protein"/>
    <property type="match status" value="1"/>
</dbReference>
<keyword evidence="2" id="KW-0597">Phosphoprotein</keyword>
<feature type="compositionally biased region" description="Basic and acidic residues" evidence="10">
    <location>
        <begin position="393"/>
        <end position="409"/>
    </location>
</feature>
<evidence type="ECO:0000256" key="7">
    <source>
        <dbReference type="ARBA" id="ARBA00023137"/>
    </source>
</evidence>
<dbReference type="GO" id="GO:0005524">
    <property type="term" value="F:ATP binding"/>
    <property type="evidence" value="ECO:0007669"/>
    <property type="project" value="UniProtKB-UniRule"/>
</dbReference>
<evidence type="ECO:0000256" key="1">
    <source>
        <dbReference type="ARBA" id="ARBA00004167"/>
    </source>
</evidence>
<evidence type="ECO:0000256" key="11">
    <source>
        <dbReference type="SAM" id="Phobius"/>
    </source>
</evidence>
<dbReference type="PROSITE" id="PS00107">
    <property type="entry name" value="PROTEIN_KINASE_ATP"/>
    <property type="match status" value="1"/>
</dbReference>
<dbReference type="InterPro" id="IPR011009">
    <property type="entry name" value="Kinase-like_dom_sf"/>
</dbReference>
<keyword evidence="7" id="KW-0829">Tyrosine-protein kinase</keyword>
<dbReference type="GO" id="GO:0043235">
    <property type="term" value="C:receptor complex"/>
    <property type="evidence" value="ECO:0007669"/>
    <property type="project" value="TreeGrafter"/>
</dbReference>
<keyword evidence="11" id="KW-0812">Transmembrane</keyword>
<accession>A0A8S4PNP4</accession>
<dbReference type="CDD" id="cd00192">
    <property type="entry name" value="PTKc"/>
    <property type="match status" value="1"/>
</dbReference>
<reference evidence="13" key="1">
    <citation type="submission" date="2022-03" db="EMBL/GenBank/DDBJ databases">
        <authorList>
            <person name="Martin C."/>
        </authorList>
    </citation>
    <scope>NUCLEOTIDE SEQUENCE</scope>
</reference>
<comment type="catalytic activity">
    <reaction evidence="8">
        <text>L-tyrosyl-[protein] + ATP = O-phospho-L-tyrosyl-[protein] + ADP + H(+)</text>
        <dbReference type="Rhea" id="RHEA:10596"/>
        <dbReference type="Rhea" id="RHEA-COMP:10136"/>
        <dbReference type="Rhea" id="RHEA-COMP:20101"/>
        <dbReference type="ChEBI" id="CHEBI:15378"/>
        <dbReference type="ChEBI" id="CHEBI:30616"/>
        <dbReference type="ChEBI" id="CHEBI:46858"/>
        <dbReference type="ChEBI" id="CHEBI:61978"/>
        <dbReference type="ChEBI" id="CHEBI:456216"/>
        <dbReference type="EC" id="2.7.10.1"/>
    </reaction>
</comment>
<keyword evidence="4 9" id="KW-0547">Nucleotide-binding</keyword>
<evidence type="ECO:0000256" key="6">
    <source>
        <dbReference type="ARBA" id="ARBA00022840"/>
    </source>
</evidence>
<dbReference type="GO" id="GO:0004714">
    <property type="term" value="F:transmembrane receptor protein tyrosine kinase activity"/>
    <property type="evidence" value="ECO:0007669"/>
    <property type="project" value="UniProtKB-EC"/>
</dbReference>
<dbReference type="PROSITE" id="PS50011">
    <property type="entry name" value="PROTEIN_KINASE_DOM"/>
    <property type="match status" value="1"/>
</dbReference>
<keyword evidence="11" id="KW-0472">Membrane</keyword>
<dbReference type="Pfam" id="PF07714">
    <property type="entry name" value="PK_Tyr_Ser-Thr"/>
    <property type="match status" value="1"/>
</dbReference>
<feature type="transmembrane region" description="Helical" evidence="11">
    <location>
        <begin position="53"/>
        <end position="75"/>
    </location>
</feature>
<evidence type="ECO:0000256" key="8">
    <source>
        <dbReference type="ARBA" id="ARBA00051243"/>
    </source>
</evidence>
<keyword evidence="5" id="KW-0418">Kinase</keyword>
<comment type="subcellular location">
    <subcellularLocation>
        <location evidence="1">Membrane</location>
        <topology evidence="1">Single-pass membrane protein</topology>
    </subcellularLocation>
</comment>
<keyword evidence="14" id="KW-1185">Reference proteome</keyword>
<evidence type="ECO:0000256" key="5">
    <source>
        <dbReference type="ARBA" id="ARBA00022777"/>
    </source>
</evidence>
<dbReference type="PROSITE" id="PS00109">
    <property type="entry name" value="PROTEIN_KINASE_TYR"/>
    <property type="match status" value="1"/>
</dbReference>
<evidence type="ECO:0000256" key="9">
    <source>
        <dbReference type="PROSITE-ProRule" id="PRU10141"/>
    </source>
</evidence>
<evidence type="ECO:0000259" key="12">
    <source>
        <dbReference type="PROSITE" id="PS50011"/>
    </source>
</evidence>
<feature type="binding site" evidence="9">
    <location>
        <position position="166"/>
    </location>
    <ligand>
        <name>ATP</name>
        <dbReference type="ChEBI" id="CHEBI:30616"/>
    </ligand>
</feature>
<dbReference type="SMART" id="SM00219">
    <property type="entry name" value="TyrKc"/>
    <property type="match status" value="1"/>
</dbReference>
<feature type="region of interest" description="Disordered" evidence="10">
    <location>
        <begin position="393"/>
        <end position="437"/>
    </location>
</feature>
<dbReference type="EMBL" id="CAIIXF020000009">
    <property type="protein sequence ID" value="CAH1794786.1"/>
    <property type="molecule type" value="Genomic_DNA"/>
</dbReference>
<dbReference type="OrthoDB" id="98077at2759"/>
<evidence type="ECO:0000313" key="13">
    <source>
        <dbReference type="EMBL" id="CAH1794786.1"/>
    </source>
</evidence>
<comment type="caution">
    <text evidence="13">The sequence shown here is derived from an EMBL/GenBank/DDBJ whole genome shotgun (WGS) entry which is preliminary data.</text>
</comment>
<gene>
    <name evidence="13" type="ORF">OFUS_LOCUS19429</name>
</gene>
<dbReference type="Gene3D" id="1.10.510.10">
    <property type="entry name" value="Transferase(Phosphotransferase) domain 1"/>
    <property type="match status" value="1"/>
</dbReference>
<evidence type="ECO:0000256" key="4">
    <source>
        <dbReference type="ARBA" id="ARBA00022741"/>
    </source>
</evidence>
<organism evidence="13 14">
    <name type="scientific">Owenia fusiformis</name>
    <name type="common">Polychaete worm</name>
    <dbReference type="NCBI Taxonomy" id="6347"/>
    <lineage>
        <taxon>Eukaryota</taxon>
        <taxon>Metazoa</taxon>
        <taxon>Spiralia</taxon>
        <taxon>Lophotrochozoa</taxon>
        <taxon>Annelida</taxon>
        <taxon>Polychaeta</taxon>
        <taxon>Sedentaria</taxon>
        <taxon>Canalipalpata</taxon>
        <taxon>Sabellida</taxon>
        <taxon>Oweniida</taxon>
        <taxon>Oweniidae</taxon>
        <taxon>Owenia</taxon>
    </lineage>
</organism>
<dbReference type="InterPro" id="IPR020635">
    <property type="entry name" value="Tyr_kinase_cat_dom"/>
</dbReference>
<name>A0A8S4PNP4_OWEFU</name>
<dbReference type="InterPro" id="IPR001245">
    <property type="entry name" value="Ser-Thr/Tyr_kinase_cat_dom"/>
</dbReference>
<dbReference type="InterPro" id="IPR008266">
    <property type="entry name" value="Tyr_kinase_AS"/>
</dbReference>
<keyword evidence="3" id="KW-0808">Transferase</keyword>
<dbReference type="AlphaFoldDB" id="A0A8S4PNP4"/>
<dbReference type="Proteomes" id="UP000749559">
    <property type="component" value="Unassembled WGS sequence"/>
</dbReference>
<evidence type="ECO:0000313" key="14">
    <source>
        <dbReference type="Proteomes" id="UP000749559"/>
    </source>
</evidence>
<dbReference type="PANTHER" id="PTHR24416">
    <property type="entry name" value="TYROSINE-PROTEIN KINASE RECEPTOR"/>
    <property type="match status" value="1"/>
</dbReference>
<dbReference type="InterPro" id="IPR017441">
    <property type="entry name" value="Protein_kinase_ATP_BS"/>
</dbReference>
<evidence type="ECO:0000256" key="10">
    <source>
        <dbReference type="SAM" id="MobiDB-lite"/>
    </source>
</evidence>
<feature type="compositionally biased region" description="Basic and acidic residues" evidence="10">
    <location>
        <begin position="416"/>
        <end position="425"/>
    </location>
</feature>
<dbReference type="InterPro" id="IPR050122">
    <property type="entry name" value="RTK"/>
</dbReference>
<keyword evidence="11" id="KW-1133">Transmembrane helix</keyword>
<proteinExistence type="predicted"/>
<feature type="domain" description="Protein kinase" evidence="12">
    <location>
        <begin position="135"/>
        <end position="391"/>
    </location>
</feature>
<dbReference type="GO" id="GO:0005886">
    <property type="term" value="C:plasma membrane"/>
    <property type="evidence" value="ECO:0007669"/>
    <property type="project" value="TreeGrafter"/>
</dbReference>
<evidence type="ECO:0000256" key="3">
    <source>
        <dbReference type="ARBA" id="ARBA00022679"/>
    </source>
</evidence>
<sequence>MNANALICKVPERKPDYGPYGPGKGLSHHVEAQVGTVGRMYSVGNVKYVEMELYAGLFATGLLIIVVLGILVCVLQRRRVKARKANKFPEFVDMKVVSDDNDGKYVYVYDRVEISQLEKNLMKILGDRLLKYNDIGQKKILGQGQFGIVYKAYMKNMDVAVKTIKKSGCNQNELSEFIDEAIVMKDFDHPNVLNLIGVALHDNIPFVVLPFMENGDLKNYVQDPEKRFTFRDMLNICKQVAQGMEYLASQSFVHRDLAARNCMVSSECTVKIGDFGLSRDIYSDKYYIDERLAKPLPVRWMSPESLRDGKYSSKSDVWSFGVLMWEVHTRGGMPYADVESYAIKAFVTSGQRLERPPLTPDEVYRIMWFCWYDDPHRRPDFSDLVEIMTNILSEDRPKPPEPLSGERKTSTRHKRHDSEYQRHYSNDQSQLVRLPRV</sequence>
<dbReference type="GO" id="GO:0007169">
    <property type="term" value="P:cell surface receptor protein tyrosine kinase signaling pathway"/>
    <property type="evidence" value="ECO:0007669"/>
    <property type="project" value="TreeGrafter"/>
</dbReference>
<dbReference type="InterPro" id="IPR000719">
    <property type="entry name" value="Prot_kinase_dom"/>
</dbReference>
<dbReference type="PANTHER" id="PTHR24416:SF617">
    <property type="entry name" value="RET ONCOGENE, ISOFORM A"/>
    <property type="match status" value="1"/>
</dbReference>
<protein>
    <recommendedName>
        <fullName evidence="12">Protein kinase domain-containing protein</fullName>
    </recommendedName>
</protein>